<name>A0A1J4KKE2_9EUKA</name>
<feature type="domain" description="C3H1-type" evidence="9">
    <location>
        <begin position="145"/>
        <end position="172"/>
    </location>
</feature>
<dbReference type="InterPro" id="IPR041367">
    <property type="entry name" value="Znf-CCCH_4"/>
</dbReference>
<dbReference type="FunFam" id="3.30.70.330:FF:001401">
    <property type="entry name" value="Uncharacterized protein"/>
    <property type="match status" value="1"/>
</dbReference>
<dbReference type="InterPro" id="IPR009145">
    <property type="entry name" value="U2AF_small"/>
</dbReference>
<dbReference type="Pfam" id="PF00642">
    <property type="entry name" value="zf-CCCH"/>
    <property type="match status" value="1"/>
</dbReference>
<keyword evidence="4 6" id="KW-0862">Zinc</keyword>
<keyword evidence="11" id="KW-1185">Reference proteome</keyword>
<evidence type="ECO:0000256" key="2">
    <source>
        <dbReference type="ARBA" id="ARBA00022737"/>
    </source>
</evidence>
<feature type="region of interest" description="Disordered" evidence="7">
    <location>
        <begin position="181"/>
        <end position="389"/>
    </location>
</feature>
<dbReference type="PROSITE" id="PS50103">
    <property type="entry name" value="ZF_C3H1"/>
    <property type="match status" value="2"/>
</dbReference>
<evidence type="ECO:0000256" key="1">
    <source>
        <dbReference type="ARBA" id="ARBA00022723"/>
    </source>
</evidence>
<gene>
    <name evidence="10" type="ORF">TRFO_18858</name>
</gene>
<feature type="zinc finger region" description="C3H1-type" evidence="6">
    <location>
        <begin position="9"/>
        <end position="37"/>
    </location>
</feature>
<keyword evidence="3 6" id="KW-0863">Zinc-finger</keyword>
<dbReference type="EMBL" id="MLAK01000583">
    <property type="protein sequence ID" value="OHT11602.1"/>
    <property type="molecule type" value="Genomic_DNA"/>
</dbReference>
<dbReference type="InterPro" id="IPR035979">
    <property type="entry name" value="RBD_domain_sf"/>
</dbReference>
<dbReference type="PRINTS" id="PR01848">
    <property type="entry name" value="U2AUXFACTOR"/>
</dbReference>
<proteinExistence type="predicted"/>
<dbReference type="CDD" id="cd12287">
    <property type="entry name" value="RRM_U2AF35_like"/>
    <property type="match status" value="1"/>
</dbReference>
<dbReference type="Gene3D" id="4.10.1000.10">
    <property type="entry name" value="Zinc finger, CCCH-type"/>
    <property type="match status" value="1"/>
</dbReference>
<evidence type="ECO:0000313" key="10">
    <source>
        <dbReference type="EMBL" id="OHT11602.1"/>
    </source>
</evidence>
<accession>A0A1J4KKE2</accession>
<dbReference type="GO" id="GO:0089701">
    <property type="term" value="C:U2AF complex"/>
    <property type="evidence" value="ECO:0007669"/>
    <property type="project" value="InterPro"/>
</dbReference>
<evidence type="ECO:0000256" key="7">
    <source>
        <dbReference type="SAM" id="MobiDB-lite"/>
    </source>
</evidence>
<dbReference type="SUPFAM" id="SSF54928">
    <property type="entry name" value="RNA-binding domain, RBD"/>
    <property type="match status" value="1"/>
</dbReference>
<keyword evidence="1 6" id="KW-0479">Metal-binding</keyword>
<feature type="compositionally biased region" description="Basic and acidic residues" evidence="7">
    <location>
        <begin position="186"/>
        <end position="257"/>
    </location>
</feature>
<dbReference type="InterPro" id="IPR000571">
    <property type="entry name" value="Znf_CCCH"/>
</dbReference>
<dbReference type="RefSeq" id="XP_068364738.1">
    <property type="nucleotide sequence ID" value="XM_068500427.1"/>
</dbReference>
<reference evidence="10" key="1">
    <citation type="submission" date="2016-10" db="EMBL/GenBank/DDBJ databases">
        <authorList>
            <person name="Benchimol M."/>
            <person name="Almeida L.G."/>
            <person name="Vasconcelos A.T."/>
            <person name="Perreira-Neves A."/>
            <person name="Rosa I.A."/>
            <person name="Tasca T."/>
            <person name="Bogo M.R."/>
            <person name="de Souza W."/>
        </authorList>
    </citation>
    <scope>NUCLEOTIDE SEQUENCE [LARGE SCALE GENOMIC DNA]</scope>
    <source>
        <strain evidence="10">K</strain>
    </source>
</reference>
<dbReference type="Pfam" id="PF18044">
    <property type="entry name" value="zf-CCCH_4"/>
    <property type="match status" value="1"/>
</dbReference>
<dbReference type="GO" id="GO:0003723">
    <property type="term" value="F:RNA binding"/>
    <property type="evidence" value="ECO:0007669"/>
    <property type="project" value="UniProtKB-UniRule"/>
</dbReference>
<feature type="compositionally biased region" description="Basic and acidic residues" evidence="7">
    <location>
        <begin position="265"/>
        <end position="373"/>
    </location>
</feature>
<keyword evidence="2" id="KW-0677">Repeat</keyword>
<feature type="domain" description="C3H1-type" evidence="9">
    <location>
        <begin position="9"/>
        <end position="37"/>
    </location>
</feature>
<dbReference type="SMART" id="SM00356">
    <property type="entry name" value="ZnF_C3H1"/>
    <property type="match status" value="2"/>
</dbReference>
<dbReference type="GeneID" id="94835131"/>
<dbReference type="InterPro" id="IPR012677">
    <property type="entry name" value="Nucleotide-bd_a/b_plait_sf"/>
</dbReference>
<dbReference type="OrthoDB" id="423462at2759"/>
<evidence type="ECO:0000259" key="8">
    <source>
        <dbReference type="PROSITE" id="PS50102"/>
    </source>
</evidence>
<dbReference type="VEuPathDB" id="TrichDB:TRFO_18858"/>
<dbReference type="InterPro" id="IPR000504">
    <property type="entry name" value="RRM_dom"/>
</dbReference>
<dbReference type="GO" id="GO:0000398">
    <property type="term" value="P:mRNA splicing, via spliceosome"/>
    <property type="evidence" value="ECO:0007669"/>
    <property type="project" value="InterPro"/>
</dbReference>
<evidence type="ECO:0000256" key="4">
    <source>
        <dbReference type="ARBA" id="ARBA00022833"/>
    </source>
</evidence>
<dbReference type="Proteomes" id="UP000179807">
    <property type="component" value="Unassembled WGS sequence"/>
</dbReference>
<sequence length="389" mass="47182">MSNQKGKQEKNQIYCTFFQRAGACMHGEACSRMHIRPLISKTLLLSNIYPNPLKFISLLPENTLIIEPNTLARNFDEFYIDIYEELRKYGPIEDLLVSGNLCDHLVGNVLVRFVNEEDSISAINDLKSRFYAGRPIDVQFSPVYNFEDATCKQFFENQCRHGDNCNFIHPKFPSDSVLQQCQLAQARRERPSRGQPHDRQLPRRESSRDNRDHRDSRDSRDNRDSRDSREFRDARDSRMHSRERDFRDDDRNYDRRRQERHHHSQRDSRDAPRERSYDGDRGRDRDRDRERERDRDRTEREVFDRERDRRQQGYSRDTGRIRDFRDDEPPRDREYQRDYSRRDRNDSERHERDDRRDERRDYGGQKNESRGNERQSQSFGYPRNRGNRY</sequence>
<dbReference type="Gene3D" id="3.30.70.330">
    <property type="match status" value="1"/>
</dbReference>
<feature type="domain" description="RRM" evidence="8">
    <location>
        <begin position="55"/>
        <end position="143"/>
    </location>
</feature>
<protein>
    <submittedName>
        <fullName evidence="10">Splicing factor U2af small subunit A</fullName>
    </submittedName>
</protein>
<keyword evidence="5" id="KW-0694">RNA-binding</keyword>
<dbReference type="AlphaFoldDB" id="A0A1J4KKE2"/>
<evidence type="ECO:0000256" key="3">
    <source>
        <dbReference type="ARBA" id="ARBA00022771"/>
    </source>
</evidence>
<evidence type="ECO:0000259" key="9">
    <source>
        <dbReference type="PROSITE" id="PS50103"/>
    </source>
</evidence>
<dbReference type="GO" id="GO:0008270">
    <property type="term" value="F:zinc ion binding"/>
    <property type="evidence" value="ECO:0007669"/>
    <property type="project" value="UniProtKB-KW"/>
</dbReference>
<comment type="caution">
    <text evidence="10">The sequence shown here is derived from an EMBL/GenBank/DDBJ whole genome shotgun (WGS) entry which is preliminary data.</text>
</comment>
<organism evidence="10 11">
    <name type="scientific">Tritrichomonas foetus</name>
    <dbReference type="NCBI Taxonomy" id="1144522"/>
    <lineage>
        <taxon>Eukaryota</taxon>
        <taxon>Metamonada</taxon>
        <taxon>Parabasalia</taxon>
        <taxon>Tritrichomonadida</taxon>
        <taxon>Tritrichomonadidae</taxon>
        <taxon>Tritrichomonas</taxon>
    </lineage>
</organism>
<dbReference type="PANTHER" id="PTHR12620">
    <property type="entry name" value="U2 SNRNP AUXILIARY FACTOR, SMALL SUBUNIT"/>
    <property type="match status" value="1"/>
</dbReference>
<feature type="zinc finger region" description="C3H1-type" evidence="6">
    <location>
        <begin position="145"/>
        <end position="172"/>
    </location>
</feature>
<dbReference type="PROSITE" id="PS50102">
    <property type="entry name" value="RRM"/>
    <property type="match status" value="1"/>
</dbReference>
<evidence type="ECO:0000256" key="6">
    <source>
        <dbReference type="PROSITE-ProRule" id="PRU00723"/>
    </source>
</evidence>
<evidence type="ECO:0000313" key="11">
    <source>
        <dbReference type="Proteomes" id="UP000179807"/>
    </source>
</evidence>
<evidence type="ECO:0000256" key="5">
    <source>
        <dbReference type="PROSITE-ProRule" id="PRU00176"/>
    </source>
</evidence>